<proteinExistence type="inferred from homology"/>
<dbReference type="HAMAP" id="MF_00265">
    <property type="entry name" value="VapC_Nob1"/>
    <property type="match status" value="1"/>
</dbReference>
<dbReference type="InParanoid" id="A0A212QM01"/>
<accession>A0A212QM01</accession>
<dbReference type="RefSeq" id="WP_088570350.1">
    <property type="nucleotide sequence ID" value="NZ_FYEK01000010.1"/>
</dbReference>
<gene>
    <name evidence="6" type="primary">vapC</name>
    <name evidence="8" type="ORF">SAMN02746019_00025230</name>
</gene>
<evidence type="ECO:0000256" key="5">
    <source>
        <dbReference type="ARBA" id="ARBA00022842"/>
    </source>
</evidence>
<evidence type="ECO:0000313" key="9">
    <source>
        <dbReference type="Proteomes" id="UP000197025"/>
    </source>
</evidence>
<evidence type="ECO:0000313" key="8">
    <source>
        <dbReference type="EMBL" id="SNB60423.1"/>
    </source>
</evidence>
<dbReference type="InterPro" id="IPR002716">
    <property type="entry name" value="PIN_dom"/>
</dbReference>
<evidence type="ECO:0000256" key="4">
    <source>
        <dbReference type="ARBA" id="ARBA00022801"/>
    </source>
</evidence>
<sequence>MLNSLVCVDASVVVALVTPESRSERALTLWTAWMSRETQVVAPGLLRYELASALRRKAVRSLMQEADARRALEAALSLDIAFLDPPELPRRAFDLASRLRLPAAYDACYLALTEMVGGEFWTADERLYNAVRGAFPAIRWLGEAP</sequence>
<dbReference type="OrthoDB" id="160180at2"/>
<feature type="binding site" evidence="6">
    <location>
        <position position="106"/>
    </location>
    <ligand>
        <name>Mg(2+)</name>
        <dbReference type="ChEBI" id="CHEBI:18420"/>
    </ligand>
</feature>
<dbReference type="PANTHER" id="PTHR35901:SF1">
    <property type="entry name" value="EXONUCLEASE VAPC9"/>
    <property type="match status" value="1"/>
</dbReference>
<keyword evidence="5 6" id="KW-0460">Magnesium</keyword>
<dbReference type="AlphaFoldDB" id="A0A212QM01"/>
<keyword evidence="6" id="KW-0800">Toxin</keyword>
<dbReference type="GO" id="GO:0016787">
    <property type="term" value="F:hydrolase activity"/>
    <property type="evidence" value="ECO:0007669"/>
    <property type="project" value="UniProtKB-KW"/>
</dbReference>
<dbReference type="GO" id="GO:0000287">
    <property type="term" value="F:magnesium ion binding"/>
    <property type="evidence" value="ECO:0007669"/>
    <property type="project" value="UniProtKB-UniRule"/>
</dbReference>
<evidence type="ECO:0000256" key="6">
    <source>
        <dbReference type="HAMAP-Rule" id="MF_00265"/>
    </source>
</evidence>
<dbReference type="GO" id="GO:0090729">
    <property type="term" value="F:toxin activity"/>
    <property type="evidence" value="ECO:0007669"/>
    <property type="project" value="UniProtKB-KW"/>
</dbReference>
<comment type="function">
    <text evidence="6">Toxic component of a toxin-antitoxin (TA) system. An RNase.</text>
</comment>
<keyword evidence="3 6" id="KW-0479">Metal-binding</keyword>
<feature type="binding site" evidence="6">
    <location>
        <position position="9"/>
    </location>
    <ligand>
        <name>Mg(2+)</name>
        <dbReference type="ChEBI" id="CHEBI:18420"/>
    </ligand>
</feature>
<keyword evidence="9" id="KW-1185">Reference proteome</keyword>
<dbReference type="Proteomes" id="UP000197025">
    <property type="component" value="Unassembled WGS sequence"/>
</dbReference>
<reference evidence="9" key="1">
    <citation type="submission" date="2017-06" db="EMBL/GenBank/DDBJ databases">
        <authorList>
            <person name="Varghese N."/>
            <person name="Submissions S."/>
        </authorList>
    </citation>
    <scope>NUCLEOTIDE SEQUENCE [LARGE SCALE GENOMIC DNA]</scope>
    <source>
        <strain evidence="9">JAD2</strain>
    </source>
</reference>
<name>A0A212QM01_9CHLR</name>
<feature type="domain" description="PIN" evidence="7">
    <location>
        <begin position="6"/>
        <end position="130"/>
    </location>
</feature>
<evidence type="ECO:0000256" key="3">
    <source>
        <dbReference type="ARBA" id="ARBA00022723"/>
    </source>
</evidence>
<dbReference type="InterPro" id="IPR044153">
    <property type="entry name" value="PIN_Pae0151-like"/>
</dbReference>
<evidence type="ECO:0000256" key="2">
    <source>
        <dbReference type="ARBA" id="ARBA00022722"/>
    </source>
</evidence>
<comment type="similarity">
    <text evidence="6">Belongs to the PINc/VapC protein family.</text>
</comment>
<dbReference type="EMBL" id="FYEK01000010">
    <property type="protein sequence ID" value="SNB60423.1"/>
    <property type="molecule type" value="Genomic_DNA"/>
</dbReference>
<dbReference type="InterPro" id="IPR029060">
    <property type="entry name" value="PIN-like_dom_sf"/>
</dbReference>
<dbReference type="SUPFAM" id="SSF88723">
    <property type="entry name" value="PIN domain-like"/>
    <property type="match status" value="1"/>
</dbReference>
<dbReference type="GO" id="GO:0004540">
    <property type="term" value="F:RNA nuclease activity"/>
    <property type="evidence" value="ECO:0007669"/>
    <property type="project" value="InterPro"/>
</dbReference>
<dbReference type="PANTHER" id="PTHR35901">
    <property type="entry name" value="RIBONUCLEASE VAPC3"/>
    <property type="match status" value="1"/>
</dbReference>
<protein>
    <recommendedName>
        <fullName evidence="6">Ribonuclease VapC</fullName>
        <shortName evidence="6">RNase VapC</shortName>
        <ecNumber evidence="6">3.1.-.-</ecNumber>
    </recommendedName>
    <alternativeName>
        <fullName evidence="6">Toxin VapC</fullName>
    </alternativeName>
</protein>
<evidence type="ECO:0000256" key="1">
    <source>
        <dbReference type="ARBA" id="ARBA00022649"/>
    </source>
</evidence>
<keyword evidence="4 6" id="KW-0378">Hydrolase</keyword>
<keyword evidence="2 6" id="KW-0540">Nuclease</keyword>
<dbReference type="CDD" id="cd09873">
    <property type="entry name" value="PIN_Pae0151-like"/>
    <property type="match status" value="1"/>
</dbReference>
<dbReference type="EC" id="3.1.-.-" evidence="6"/>
<evidence type="ECO:0000259" key="7">
    <source>
        <dbReference type="Pfam" id="PF01850"/>
    </source>
</evidence>
<dbReference type="Gene3D" id="3.40.50.1010">
    <property type="entry name" value="5'-nuclease"/>
    <property type="match status" value="1"/>
</dbReference>
<organism evidence="8 9">
    <name type="scientific">Thermoflexus hugenholtzii JAD2</name>
    <dbReference type="NCBI Taxonomy" id="877466"/>
    <lineage>
        <taxon>Bacteria</taxon>
        <taxon>Bacillati</taxon>
        <taxon>Chloroflexota</taxon>
        <taxon>Thermoflexia</taxon>
        <taxon>Thermoflexales</taxon>
        <taxon>Thermoflexaceae</taxon>
        <taxon>Thermoflexus</taxon>
    </lineage>
</organism>
<keyword evidence="1 6" id="KW-1277">Toxin-antitoxin system</keyword>
<dbReference type="InterPro" id="IPR022907">
    <property type="entry name" value="VapC_family"/>
</dbReference>
<comment type="cofactor">
    <cofactor evidence="6">
        <name>Mg(2+)</name>
        <dbReference type="ChEBI" id="CHEBI:18420"/>
    </cofactor>
</comment>
<dbReference type="Pfam" id="PF01850">
    <property type="entry name" value="PIN"/>
    <property type="match status" value="1"/>
</dbReference>
<dbReference type="InterPro" id="IPR051619">
    <property type="entry name" value="TypeII_TA_RNase_PINc/VapC"/>
</dbReference>